<proteinExistence type="predicted"/>
<organism evidence="1">
    <name type="scientific">uncultured marine group II/III euryarchaeote KM3_161_F10</name>
    <dbReference type="NCBI Taxonomy" id="1457915"/>
    <lineage>
        <taxon>Archaea</taxon>
        <taxon>Methanobacteriati</taxon>
        <taxon>Methanobacteriota</taxon>
        <taxon>environmental samples</taxon>
    </lineage>
</organism>
<dbReference type="SUPFAM" id="SSF64182">
    <property type="entry name" value="DHH phosphoesterases"/>
    <property type="match status" value="1"/>
</dbReference>
<name>A0A075GGL5_9EURY</name>
<dbReference type="InterPro" id="IPR038763">
    <property type="entry name" value="DHH_sf"/>
</dbReference>
<evidence type="ECO:0000313" key="1">
    <source>
        <dbReference type="EMBL" id="AIF03176.1"/>
    </source>
</evidence>
<dbReference type="AlphaFoldDB" id="A0A075GGL5"/>
<reference evidence="1" key="1">
    <citation type="journal article" date="2014" name="Genome Biol. Evol.">
        <title>Pangenome evidence for extensive interdomain horizontal transfer affecting lineage core and shell genes in uncultured planktonic thaumarchaeota and euryarchaeota.</title>
        <authorList>
            <person name="Deschamps P."/>
            <person name="Zivanovic Y."/>
            <person name="Moreira D."/>
            <person name="Rodriguez-Valera F."/>
            <person name="Lopez-Garcia P."/>
        </authorList>
    </citation>
    <scope>NUCLEOTIDE SEQUENCE</scope>
</reference>
<dbReference type="EMBL" id="KF900672">
    <property type="protein sequence ID" value="AIF03176.1"/>
    <property type="molecule type" value="Genomic_DNA"/>
</dbReference>
<protein>
    <submittedName>
        <fullName evidence="1">DHHA1 domain-containing protein</fullName>
    </submittedName>
</protein>
<accession>A0A075GGL5</accession>
<sequence length="316" mass="34382">MTHYDVFNGDADGICALQQLRLARPRTATLVTGVKRDNALLACVDAGEGDTVTVLDVSYRRNGADVERLLAAGAHIRYIDHHDPGQVAEHLRLETHIDIAPRMTTGLIVDRLLAGAHHRWAIVSAFGDNHLRLATRLCADAGLAPDETEVLRRLGIALNYNSYGLRVADLHIAPDALYRELAPFADPLEFAHQPLPGELWERYRADIASAERTEPLLDTQTVAAWQLPAEKWAQRIAGPLGNRLAQARRDRAHAVLVTNGDGSLRVSLRAPLEAPEGAGTLCARFDGGGRPKAAGIDALPDGELAGFLEAFRVAYR</sequence>